<dbReference type="EMBL" id="CAADEY010000132">
    <property type="protein sequence ID" value="VFJ65512.1"/>
    <property type="molecule type" value="Genomic_DNA"/>
</dbReference>
<feature type="region of interest" description="Disordered" evidence="2">
    <location>
        <begin position="1"/>
        <end position="33"/>
    </location>
</feature>
<proteinExistence type="inferred from homology"/>
<name>A0A450SQB8_9GAMM</name>
<dbReference type="FunFam" id="3.30.1390.10:FF:000002">
    <property type="entry name" value="ATP-dependent Clp protease adapter protein ClpS"/>
    <property type="match status" value="1"/>
</dbReference>
<dbReference type="GO" id="GO:0030163">
    <property type="term" value="P:protein catabolic process"/>
    <property type="evidence" value="ECO:0007669"/>
    <property type="project" value="InterPro"/>
</dbReference>
<reference evidence="4" key="1">
    <citation type="submission" date="2019-02" db="EMBL/GenBank/DDBJ databases">
        <authorList>
            <person name="Gruber-Vodicka R. H."/>
            <person name="Seah K. B. B."/>
        </authorList>
    </citation>
    <scope>NUCLEOTIDE SEQUENCE</scope>
    <source>
        <strain evidence="5">BECK_DK161</strain>
        <strain evidence="4">BECK_DK47</strain>
    </source>
</reference>
<dbReference type="AlphaFoldDB" id="A0A450SQB8"/>
<dbReference type="NCBIfam" id="NF000669">
    <property type="entry name" value="PRK00033.1-2"/>
    <property type="match status" value="1"/>
</dbReference>
<dbReference type="HAMAP" id="MF_00302">
    <property type="entry name" value="ClpS"/>
    <property type="match status" value="1"/>
</dbReference>
<dbReference type="EMBL" id="CAADEX010000056">
    <property type="protein sequence ID" value="VFJ56198.1"/>
    <property type="molecule type" value="Genomic_DNA"/>
</dbReference>
<gene>
    <name evidence="1" type="primary">clpS</name>
    <name evidence="4" type="ORF">BECKDK2373B_GA0170837_105627</name>
    <name evidence="5" type="ORF">BECKDK2373C_GA0170839_11326</name>
</gene>
<dbReference type="GO" id="GO:0008233">
    <property type="term" value="F:peptidase activity"/>
    <property type="evidence" value="ECO:0007669"/>
    <property type="project" value="UniProtKB-KW"/>
</dbReference>
<accession>A0A450SQB8</accession>
<sequence>MSQATNNPRETGHDNGIDAEQDTNGDLAIKEAKPKLKPPPLYNVVLLNDDYTPMDFVVHVLEAFFSMPRRKATQVMLQVHTEGKGVCGVFSREVAETKVVQVTQYARKHQHPLVCAMERV</sequence>
<dbReference type="PANTHER" id="PTHR33473">
    <property type="entry name" value="ATP-DEPENDENT CLP PROTEASE ADAPTER PROTEIN CLPS1, CHLOROPLASTIC"/>
    <property type="match status" value="1"/>
</dbReference>
<comment type="function">
    <text evidence="1">Involved in the modulation of the specificity of the ClpAP-mediated ATP-dependent protein degradation.</text>
</comment>
<comment type="similarity">
    <text evidence="1">Belongs to the ClpS family.</text>
</comment>
<evidence type="ECO:0000313" key="5">
    <source>
        <dbReference type="EMBL" id="VFJ65512.1"/>
    </source>
</evidence>
<dbReference type="InterPro" id="IPR003769">
    <property type="entry name" value="ClpS_core"/>
</dbReference>
<protein>
    <recommendedName>
        <fullName evidence="1">ATP-dependent Clp protease adapter protein ClpS</fullName>
    </recommendedName>
</protein>
<organism evidence="4">
    <name type="scientific">Candidatus Kentrum sp. DK</name>
    <dbReference type="NCBI Taxonomy" id="2126562"/>
    <lineage>
        <taxon>Bacteria</taxon>
        <taxon>Pseudomonadati</taxon>
        <taxon>Pseudomonadota</taxon>
        <taxon>Gammaproteobacteria</taxon>
        <taxon>Candidatus Kentrum</taxon>
    </lineage>
</organism>
<keyword evidence="4" id="KW-0378">Hydrolase</keyword>
<evidence type="ECO:0000313" key="4">
    <source>
        <dbReference type="EMBL" id="VFJ56198.1"/>
    </source>
</evidence>
<dbReference type="Pfam" id="PF02617">
    <property type="entry name" value="ClpS"/>
    <property type="match status" value="1"/>
</dbReference>
<evidence type="ECO:0000256" key="2">
    <source>
        <dbReference type="SAM" id="MobiDB-lite"/>
    </source>
</evidence>
<keyword evidence="4" id="KW-0645">Protease</keyword>
<comment type="subunit">
    <text evidence="1">Binds to the N-terminal domain of the chaperone ClpA.</text>
</comment>
<evidence type="ECO:0000259" key="3">
    <source>
        <dbReference type="Pfam" id="PF02617"/>
    </source>
</evidence>
<evidence type="ECO:0000256" key="1">
    <source>
        <dbReference type="HAMAP-Rule" id="MF_00302"/>
    </source>
</evidence>
<dbReference type="Gene3D" id="3.30.1390.10">
    <property type="match status" value="1"/>
</dbReference>
<feature type="domain" description="Adaptor protein ClpS core" evidence="3">
    <location>
        <begin position="37"/>
        <end position="115"/>
    </location>
</feature>
<dbReference type="InterPro" id="IPR014719">
    <property type="entry name" value="Ribosomal_bL12_C/ClpS-like"/>
</dbReference>
<dbReference type="PANTHER" id="PTHR33473:SF19">
    <property type="entry name" value="ATP-DEPENDENT CLP PROTEASE ADAPTER PROTEIN CLPS"/>
    <property type="match status" value="1"/>
</dbReference>
<dbReference type="GO" id="GO:0006508">
    <property type="term" value="P:proteolysis"/>
    <property type="evidence" value="ECO:0007669"/>
    <property type="project" value="UniProtKB-UniRule"/>
</dbReference>
<dbReference type="NCBIfam" id="NF000672">
    <property type="entry name" value="PRK00033.1-5"/>
    <property type="match status" value="1"/>
</dbReference>
<dbReference type="InterPro" id="IPR022935">
    <property type="entry name" value="ClpS"/>
</dbReference>
<dbReference type="SUPFAM" id="SSF54736">
    <property type="entry name" value="ClpS-like"/>
    <property type="match status" value="1"/>
</dbReference>
<dbReference type="NCBIfam" id="NF000670">
    <property type="entry name" value="PRK00033.1-3"/>
    <property type="match status" value="1"/>
</dbReference>